<sequence>MATPEIKAAMGAIPAKKEELRKAFAALESFSSTLSFFTFKWKDLEDHFASIERSITDRLKELEARSAAAAAAAAAASSAAPLVSAAPATASAPSAAAAAAAAAAIVTEYKGGDHFPQLKSLCAAMDAKGFLSYIFENRSDMPEIRKDLDAALLSAPDPAKLVLDALHVSDSAKSAKSDAENDGAVEPARRTCLSLLERLQVLAPEIKPLVREEAKKVAVEWKSKIAAAGGENQAVVMRFLQLLASFRLAKEFDVGEVLDLVVSMSRKKRTADIFKGLGLEESMPDFIRKMSNKGRQVEVIKFVRALNLMDKYPPVTLLKSYLKECRKEAQEIRKKGNNSLKAQNGAISKDILALKEVVKAIEEYSLESEYPSANLAKRIMQLEEQKAGKKRAAPAAAFPLSSNAQNLQQQQSNKRPRPRPLNAVPHAAAAAPSEYRPPVIASQPQLVSTDQSHYLGLVGSYGMASSRYAFDVAGPSLSGNAPYGADGGHSARPLPYPAEPLMGPRLYDRSGAYAPYSLSGATMPYAPSYR</sequence>
<dbReference type="PANTHER" id="PTHR31791">
    <property type="entry name" value="FRIGIDA-LIKE PROTEIN 3-RELATED"/>
    <property type="match status" value="1"/>
</dbReference>
<dbReference type="InterPro" id="IPR012474">
    <property type="entry name" value="Frigida"/>
</dbReference>
<dbReference type="PANTHER" id="PTHR31791:SF47">
    <property type="entry name" value="INACTIVE FRIGIDA-LIKE PROTEIN 2"/>
    <property type="match status" value="1"/>
</dbReference>
<reference evidence="6 7" key="1">
    <citation type="journal article" date="2016" name="DNA Res.">
        <title>The draft genome of MD-2 pineapple using hybrid error correction of long reads.</title>
        <authorList>
            <person name="Redwan R.M."/>
            <person name="Saidin A."/>
            <person name="Kumar S.V."/>
        </authorList>
    </citation>
    <scope>NUCLEOTIDE SEQUENCE [LARGE SCALE GENOMIC DNA]</scope>
    <source>
        <strain evidence="7">cv. MD2</strain>
        <tissue evidence="6">Leaf</tissue>
    </source>
</reference>
<feature type="region of interest" description="Disordered" evidence="5">
    <location>
        <begin position="391"/>
        <end position="434"/>
    </location>
</feature>
<evidence type="ECO:0000256" key="3">
    <source>
        <dbReference type="ARBA" id="ARBA00023089"/>
    </source>
</evidence>
<dbReference type="Gramene" id="Aco003736.1.mrna1">
    <property type="protein sequence ID" value="Aco003736.1.mrna1"/>
    <property type="gene ID" value="Aco003736.1.path1"/>
</dbReference>
<evidence type="ECO:0000256" key="5">
    <source>
        <dbReference type="SAM" id="MobiDB-lite"/>
    </source>
</evidence>
<reference evidence="9" key="2">
    <citation type="submission" date="2025-04" db="UniProtKB">
        <authorList>
            <consortium name="RefSeq"/>
        </authorList>
    </citation>
    <scope>IDENTIFICATION</scope>
    <source>
        <tissue evidence="9">Leaf</tissue>
    </source>
</reference>
<dbReference type="EMBL" id="LSRQ01005420">
    <property type="protein sequence ID" value="OAY67655.1"/>
    <property type="molecule type" value="Genomic_DNA"/>
</dbReference>
<keyword evidence="8" id="KW-1185">Reference proteome</keyword>
<dbReference type="AlphaFoldDB" id="A0A199USQ0"/>
<proteinExistence type="inferred from homology"/>
<name>A0A199USQ0_ANACO</name>
<dbReference type="STRING" id="4615.A0A199USQ0"/>
<dbReference type="GO" id="GO:0030154">
    <property type="term" value="P:cell differentiation"/>
    <property type="evidence" value="ECO:0007669"/>
    <property type="project" value="UniProtKB-KW"/>
</dbReference>
<feature type="compositionally biased region" description="Low complexity" evidence="5">
    <location>
        <begin position="420"/>
        <end position="434"/>
    </location>
</feature>
<protein>
    <recommendedName>
        <fullName evidence="4">FRIGIDA-like protein</fullName>
    </recommendedName>
</protein>
<comment type="similarity">
    <text evidence="1 4">Belongs to the Frigida family.</text>
</comment>
<evidence type="ECO:0000313" key="7">
    <source>
        <dbReference type="Proteomes" id="UP000092600"/>
    </source>
</evidence>
<evidence type="ECO:0000256" key="4">
    <source>
        <dbReference type="RuleBase" id="RU364012"/>
    </source>
</evidence>
<keyword evidence="2 4" id="KW-0221">Differentiation</keyword>
<feature type="compositionally biased region" description="Low complexity" evidence="5">
    <location>
        <begin position="393"/>
        <end position="413"/>
    </location>
</feature>
<dbReference type="RefSeq" id="XP_020104424.1">
    <property type="nucleotide sequence ID" value="XM_020248835.1"/>
</dbReference>
<keyword evidence="3 4" id="KW-0287">Flowering</keyword>
<gene>
    <name evidence="9" type="primary">LOC109721301</name>
    <name evidence="6" type="ORF">ACMD2_16727</name>
</gene>
<dbReference type="GO" id="GO:0009908">
    <property type="term" value="P:flower development"/>
    <property type="evidence" value="ECO:0007669"/>
    <property type="project" value="UniProtKB-KW"/>
</dbReference>
<organism evidence="6 7">
    <name type="scientific">Ananas comosus</name>
    <name type="common">Pineapple</name>
    <name type="synonym">Ananas ananas</name>
    <dbReference type="NCBI Taxonomy" id="4615"/>
    <lineage>
        <taxon>Eukaryota</taxon>
        <taxon>Viridiplantae</taxon>
        <taxon>Streptophyta</taxon>
        <taxon>Embryophyta</taxon>
        <taxon>Tracheophyta</taxon>
        <taxon>Spermatophyta</taxon>
        <taxon>Magnoliopsida</taxon>
        <taxon>Liliopsida</taxon>
        <taxon>Poales</taxon>
        <taxon>Bromeliaceae</taxon>
        <taxon>Bromelioideae</taxon>
        <taxon>Ananas</taxon>
    </lineage>
</organism>
<dbReference type="Pfam" id="PF07899">
    <property type="entry name" value="Frigida"/>
    <property type="match status" value="1"/>
</dbReference>
<dbReference type="GeneID" id="109721301"/>
<evidence type="ECO:0000256" key="1">
    <source>
        <dbReference type="ARBA" id="ARBA00008956"/>
    </source>
</evidence>
<evidence type="ECO:0000313" key="6">
    <source>
        <dbReference type="EMBL" id="OAY67655.1"/>
    </source>
</evidence>
<dbReference type="OrthoDB" id="1166059at2759"/>
<dbReference type="Proteomes" id="UP000092600">
    <property type="component" value="Unassembled WGS sequence"/>
</dbReference>
<evidence type="ECO:0000313" key="8">
    <source>
        <dbReference type="Proteomes" id="UP000515123"/>
    </source>
</evidence>
<evidence type="ECO:0000256" key="2">
    <source>
        <dbReference type="ARBA" id="ARBA00022782"/>
    </source>
</evidence>
<accession>A0A199USQ0</accession>
<evidence type="ECO:0000313" key="9">
    <source>
        <dbReference type="RefSeq" id="XP_020104424.1"/>
    </source>
</evidence>
<dbReference type="Proteomes" id="UP000515123">
    <property type="component" value="Linkage group 15"/>
</dbReference>
<keyword evidence="4" id="KW-0217">Developmental protein</keyword>